<dbReference type="AlphaFoldDB" id="A0AAJ0CTU2"/>
<accession>A0AAJ0CTU2</accession>
<dbReference type="PANTHER" id="PTHR33119">
    <property type="entry name" value="IFI3P"/>
    <property type="match status" value="1"/>
</dbReference>
<evidence type="ECO:0008006" key="6">
    <source>
        <dbReference type="Google" id="ProtNLM"/>
    </source>
</evidence>
<name>A0AAJ0CTU2_9HYPO</name>
<evidence type="ECO:0000256" key="1">
    <source>
        <dbReference type="SAM" id="MobiDB-lite"/>
    </source>
</evidence>
<dbReference type="InterPro" id="IPR049192">
    <property type="entry name" value="DUF4246_C"/>
</dbReference>
<gene>
    <name evidence="4" type="ORF">QQS21_004660</name>
</gene>
<evidence type="ECO:0000313" key="5">
    <source>
        <dbReference type="Proteomes" id="UP001251528"/>
    </source>
</evidence>
<evidence type="ECO:0000259" key="3">
    <source>
        <dbReference type="Pfam" id="PF21666"/>
    </source>
</evidence>
<comment type="caution">
    <text evidence="4">The sequence shown here is derived from an EMBL/GenBank/DDBJ whole genome shotgun (WGS) entry which is preliminary data.</text>
</comment>
<dbReference type="InterPro" id="IPR025340">
    <property type="entry name" value="DUF4246"/>
</dbReference>
<reference evidence="4" key="1">
    <citation type="submission" date="2023-06" db="EMBL/GenBank/DDBJ databases">
        <title>Conoideocrella luteorostrata (Hypocreales: Clavicipitaceae), a potential biocontrol fungus for elongate hemlock scale in United States Christmas tree production areas.</title>
        <authorList>
            <person name="Barrett H."/>
            <person name="Lovett B."/>
            <person name="Macias A.M."/>
            <person name="Stajich J.E."/>
            <person name="Kasson M.T."/>
        </authorList>
    </citation>
    <scope>NUCLEOTIDE SEQUENCE</scope>
    <source>
        <strain evidence="4">ARSEF 14590</strain>
    </source>
</reference>
<keyword evidence="5" id="KW-1185">Reference proteome</keyword>
<organism evidence="4 5">
    <name type="scientific">Conoideocrella luteorostrata</name>
    <dbReference type="NCBI Taxonomy" id="1105319"/>
    <lineage>
        <taxon>Eukaryota</taxon>
        <taxon>Fungi</taxon>
        <taxon>Dikarya</taxon>
        <taxon>Ascomycota</taxon>
        <taxon>Pezizomycotina</taxon>
        <taxon>Sordariomycetes</taxon>
        <taxon>Hypocreomycetidae</taxon>
        <taxon>Hypocreales</taxon>
        <taxon>Clavicipitaceae</taxon>
        <taxon>Conoideocrella</taxon>
    </lineage>
</organism>
<dbReference type="InterPro" id="IPR049207">
    <property type="entry name" value="DUF4246_N"/>
</dbReference>
<dbReference type="Pfam" id="PF21666">
    <property type="entry name" value="DUF4246_N"/>
    <property type="match status" value="1"/>
</dbReference>
<sequence>MDSAGQEATSSAVMTAEQRNTFKDWMTRHHWRSRPSLQTARDVLELNYSKHFPDDELTGIIDEVFGENSAPEPSVLSESAEQNQDDDDDNNNNHNNGKPLLPGYGRPLDFIPPNGEHFPVLVGRRDEGWAAATLTIRELCMLRVVEDLTNKPEWWDKVRDPEISQKWKTEILAVDWPAYHKYADFTPKMATACIEELARKADLYEGSGLIPVLDYSACVIKSDCLFDSGLRLELIQAVGKLEDVPDAEKDWHPGSDGKVLDLVHPSLYPLTYGRSRILAEARIDVENCLDHVGVGEIIPKPNSDESISSVGWGRVPVSAISLNYQWLPSDINITKNGEAKISSYINNLHPVKHKALYPIIEQFISKSLPAWDLIYRWPKHLRFQRLVAKEAGVECTTPAVCGNSYECQPSNRPLNNDEPLRAEDEGCQDNYDDSARGQSDLRWFLATHHPILPDATTNSDVERNGGKRESVFSVTSDTFKKNTFFEASDRIQVIVKLANIHLTPDNPTSDGGSWHLEGQRNEHICATALYYYDNENITESRLAFRTCADAEELSASLNYAQDDIRSIARTFAIDSRHEATTLQNVGSVLTQEGRAIFFPNLFQHQIQPFSLADRTQPGHRKILALFLVDPAIPIISTANVAPQQRHWWLGEDYMRLGNRLPLEISQMALRDIDFSMSEEEARDIREKLMSERTVLQDNESRSLQRIDFSFCEH</sequence>
<feature type="region of interest" description="Disordered" evidence="1">
    <location>
        <begin position="406"/>
        <end position="434"/>
    </location>
</feature>
<dbReference type="PANTHER" id="PTHR33119:SF1">
    <property type="entry name" value="FE2OG DIOXYGENASE DOMAIN-CONTAINING PROTEIN"/>
    <property type="match status" value="1"/>
</dbReference>
<protein>
    <recommendedName>
        <fullName evidence="6">Duf1665 domain containing protein</fullName>
    </recommendedName>
</protein>
<proteinExistence type="predicted"/>
<feature type="domain" description="DUF4246" evidence="3">
    <location>
        <begin position="101"/>
        <end position="170"/>
    </location>
</feature>
<evidence type="ECO:0000259" key="2">
    <source>
        <dbReference type="Pfam" id="PF14033"/>
    </source>
</evidence>
<evidence type="ECO:0000313" key="4">
    <source>
        <dbReference type="EMBL" id="KAK2601776.1"/>
    </source>
</evidence>
<dbReference type="Pfam" id="PF14033">
    <property type="entry name" value="DUF4246"/>
    <property type="match status" value="1"/>
</dbReference>
<dbReference type="EMBL" id="JASWJB010000070">
    <property type="protein sequence ID" value="KAK2601776.1"/>
    <property type="molecule type" value="Genomic_DNA"/>
</dbReference>
<dbReference type="Proteomes" id="UP001251528">
    <property type="component" value="Unassembled WGS sequence"/>
</dbReference>
<feature type="region of interest" description="Disordered" evidence="1">
    <location>
        <begin position="67"/>
        <end position="105"/>
    </location>
</feature>
<feature type="domain" description="DUF4246" evidence="2">
    <location>
        <begin position="188"/>
        <end position="649"/>
    </location>
</feature>